<dbReference type="InterPro" id="IPR010987">
    <property type="entry name" value="Glutathione-S-Trfase_C-like"/>
</dbReference>
<comment type="catalytic activity">
    <reaction evidence="3">
        <text>RX + glutathione = an S-substituted glutathione + a halide anion + H(+)</text>
        <dbReference type="Rhea" id="RHEA:16437"/>
        <dbReference type="ChEBI" id="CHEBI:15378"/>
        <dbReference type="ChEBI" id="CHEBI:16042"/>
        <dbReference type="ChEBI" id="CHEBI:17792"/>
        <dbReference type="ChEBI" id="CHEBI:57925"/>
        <dbReference type="ChEBI" id="CHEBI:90779"/>
        <dbReference type="EC" id="2.5.1.18"/>
    </reaction>
</comment>
<dbReference type="FunFam" id="3.40.30.10:FF:000156">
    <property type="entry name" value="Glutathione S-transferase 1"/>
    <property type="match status" value="1"/>
</dbReference>
<gene>
    <name evidence="6" type="ORF">METZ01_LOCUS178938</name>
</gene>
<feature type="domain" description="GST C-terminal" evidence="5">
    <location>
        <begin position="93"/>
        <end position="228"/>
    </location>
</feature>
<accession>A0A382CJS4</accession>
<reference evidence="6" key="1">
    <citation type="submission" date="2018-05" db="EMBL/GenBank/DDBJ databases">
        <authorList>
            <person name="Lanie J.A."/>
            <person name="Ng W.-L."/>
            <person name="Kazmierczak K.M."/>
            <person name="Andrzejewski T.M."/>
            <person name="Davidsen T.M."/>
            <person name="Wayne K.J."/>
            <person name="Tettelin H."/>
            <person name="Glass J.I."/>
            <person name="Rusch D."/>
            <person name="Podicherti R."/>
            <person name="Tsui H.-C.T."/>
            <person name="Winkler M.E."/>
        </authorList>
    </citation>
    <scope>NUCLEOTIDE SEQUENCE</scope>
</reference>
<dbReference type="GO" id="GO:0005737">
    <property type="term" value="C:cytoplasm"/>
    <property type="evidence" value="ECO:0007669"/>
    <property type="project" value="UniProtKB-ARBA"/>
</dbReference>
<dbReference type="CDD" id="cd03046">
    <property type="entry name" value="GST_N_GTT1_like"/>
    <property type="match status" value="1"/>
</dbReference>
<dbReference type="InterPro" id="IPR036249">
    <property type="entry name" value="Thioredoxin-like_sf"/>
</dbReference>
<dbReference type="GO" id="GO:0004601">
    <property type="term" value="F:peroxidase activity"/>
    <property type="evidence" value="ECO:0007669"/>
    <property type="project" value="UniProtKB-ARBA"/>
</dbReference>
<dbReference type="EMBL" id="UINC01034751">
    <property type="protein sequence ID" value="SVB26084.1"/>
    <property type="molecule type" value="Genomic_DNA"/>
</dbReference>
<dbReference type="SFLD" id="SFLDG01150">
    <property type="entry name" value="Main.1:_Beta-like"/>
    <property type="match status" value="1"/>
</dbReference>
<dbReference type="PANTHER" id="PTHR44051">
    <property type="entry name" value="GLUTATHIONE S-TRANSFERASE-RELATED"/>
    <property type="match status" value="1"/>
</dbReference>
<organism evidence="6">
    <name type="scientific">marine metagenome</name>
    <dbReference type="NCBI Taxonomy" id="408172"/>
    <lineage>
        <taxon>unclassified sequences</taxon>
        <taxon>metagenomes</taxon>
        <taxon>ecological metagenomes</taxon>
    </lineage>
</organism>
<evidence type="ECO:0000256" key="1">
    <source>
        <dbReference type="ARBA" id="ARBA00012452"/>
    </source>
</evidence>
<dbReference type="EC" id="2.5.1.18" evidence="1"/>
<evidence type="ECO:0000256" key="2">
    <source>
        <dbReference type="ARBA" id="ARBA00022679"/>
    </source>
</evidence>
<evidence type="ECO:0000313" key="6">
    <source>
        <dbReference type="EMBL" id="SVB26084.1"/>
    </source>
</evidence>
<dbReference type="InterPro" id="IPR036282">
    <property type="entry name" value="Glutathione-S-Trfase_C_sf"/>
</dbReference>
<dbReference type="Gene3D" id="1.20.1050.10">
    <property type="match status" value="1"/>
</dbReference>
<dbReference type="PROSITE" id="PS50405">
    <property type="entry name" value="GST_CTER"/>
    <property type="match status" value="1"/>
</dbReference>
<dbReference type="Pfam" id="PF00043">
    <property type="entry name" value="GST_C"/>
    <property type="match status" value="1"/>
</dbReference>
<dbReference type="InterPro" id="IPR004045">
    <property type="entry name" value="Glutathione_S-Trfase_N"/>
</dbReference>
<dbReference type="AlphaFoldDB" id="A0A382CJS4"/>
<evidence type="ECO:0000259" key="5">
    <source>
        <dbReference type="PROSITE" id="PS50405"/>
    </source>
</evidence>
<feature type="domain" description="GST N-terminal" evidence="4">
    <location>
        <begin position="1"/>
        <end position="85"/>
    </location>
</feature>
<protein>
    <recommendedName>
        <fullName evidence="1">glutathione transferase</fullName>
        <ecNumber evidence="1">2.5.1.18</ecNumber>
    </recommendedName>
</protein>
<dbReference type="PROSITE" id="PS50404">
    <property type="entry name" value="GST_NTER"/>
    <property type="match status" value="1"/>
</dbReference>
<evidence type="ECO:0000256" key="3">
    <source>
        <dbReference type="ARBA" id="ARBA00047960"/>
    </source>
</evidence>
<dbReference type="Pfam" id="PF13409">
    <property type="entry name" value="GST_N_2"/>
    <property type="match status" value="1"/>
</dbReference>
<name>A0A382CJS4_9ZZZZ</name>
<dbReference type="InterPro" id="IPR004046">
    <property type="entry name" value="GST_C"/>
</dbReference>
<dbReference type="SFLD" id="SFLDS00019">
    <property type="entry name" value="Glutathione_Transferase_(cytos"/>
    <property type="match status" value="1"/>
</dbReference>
<sequence>MITVHHLNNSRSQRILWMLEELNLEYEIIRYERDVKTMQGPASLREVHPLGKSPAITDDGSGEQILIVESGAIIEYLMQTYGKNSSLITPKTGSQEERDYRYWLHFSEGSLMPPLLLRLIFHRVKKAPVPFFVKPIAKAIANKVLSEFVNPNIQCLLDFIEASLEGKQWFLGDQLSGADIQMSYPLEASVARGLIDDHYPDIQSYVERIHQQPAYQAALLKGGKYDYA</sequence>
<dbReference type="SUPFAM" id="SSF47616">
    <property type="entry name" value="GST C-terminal domain-like"/>
    <property type="match status" value="1"/>
</dbReference>
<dbReference type="CDD" id="cd03189">
    <property type="entry name" value="GST_C_GTT1_like"/>
    <property type="match status" value="1"/>
</dbReference>
<dbReference type="InterPro" id="IPR040079">
    <property type="entry name" value="Glutathione_S-Trfase"/>
</dbReference>
<dbReference type="Gene3D" id="3.40.30.10">
    <property type="entry name" value="Glutaredoxin"/>
    <property type="match status" value="1"/>
</dbReference>
<keyword evidence="2" id="KW-0808">Transferase</keyword>
<dbReference type="SUPFAM" id="SSF52833">
    <property type="entry name" value="Thioredoxin-like"/>
    <property type="match status" value="1"/>
</dbReference>
<dbReference type="PANTHER" id="PTHR44051:SF9">
    <property type="entry name" value="GLUTATHIONE S-TRANSFERASE 1"/>
    <property type="match status" value="1"/>
</dbReference>
<evidence type="ECO:0000259" key="4">
    <source>
        <dbReference type="PROSITE" id="PS50404"/>
    </source>
</evidence>
<dbReference type="SFLD" id="SFLDG00358">
    <property type="entry name" value="Main_(cytGST)"/>
    <property type="match status" value="1"/>
</dbReference>
<proteinExistence type="predicted"/>
<dbReference type="GO" id="GO:0004364">
    <property type="term" value="F:glutathione transferase activity"/>
    <property type="evidence" value="ECO:0007669"/>
    <property type="project" value="UniProtKB-EC"/>
</dbReference>